<organism evidence="1 2">
    <name type="scientific">Romanomermis culicivorax</name>
    <name type="common">Nematode worm</name>
    <dbReference type="NCBI Taxonomy" id="13658"/>
    <lineage>
        <taxon>Eukaryota</taxon>
        <taxon>Metazoa</taxon>
        <taxon>Ecdysozoa</taxon>
        <taxon>Nematoda</taxon>
        <taxon>Enoplea</taxon>
        <taxon>Dorylaimia</taxon>
        <taxon>Mermithida</taxon>
        <taxon>Mermithoidea</taxon>
        <taxon>Mermithidae</taxon>
        <taxon>Romanomermis</taxon>
    </lineage>
</organism>
<evidence type="ECO:0000313" key="1">
    <source>
        <dbReference type="Proteomes" id="UP000887565"/>
    </source>
</evidence>
<protein>
    <submittedName>
        <fullName evidence="2">Uncharacterized protein</fullName>
    </submittedName>
</protein>
<reference evidence="2" key="1">
    <citation type="submission" date="2022-11" db="UniProtKB">
        <authorList>
            <consortium name="WormBaseParasite"/>
        </authorList>
    </citation>
    <scope>IDENTIFICATION</scope>
</reference>
<dbReference type="Proteomes" id="UP000887565">
    <property type="component" value="Unplaced"/>
</dbReference>
<accession>A0A915I7I9</accession>
<name>A0A915I7I9_ROMCU</name>
<evidence type="ECO:0000313" key="2">
    <source>
        <dbReference type="WBParaSite" id="nRc.2.0.1.t09299-RA"/>
    </source>
</evidence>
<dbReference type="AlphaFoldDB" id="A0A915I7I9"/>
<dbReference type="WBParaSite" id="nRc.2.0.1.t09299-RA">
    <property type="protein sequence ID" value="nRc.2.0.1.t09299-RA"/>
    <property type="gene ID" value="nRc.2.0.1.g09299"/>
</dbReference>
<proteinExistence type="predicted"/>
<sequence length="113" mass="13060">MTTCNVLNDNKKENECMQKQRTKTKVAFRNVTCAQLLKKSDNCQQHHWKSASCWIVYTGHQSNPVTRHLVDVENIVVTIGQKVAISQQSLWESFSLPVIGQIEEMIKEDNIEW</sequence>
<keyword evidence="1" id="KW-1185">Reference proteome</keyword>